<sequence length="72" mass="7755">MDSAAAKPIHRSWIVLAAKAVVVLQSLAIVYMLTSAWVTAAVSAGFVVVLTAVKALSRASRQADRIFEEELR</sequence>
<comment type="caution">
    <text evidence="2">The sequence shown here is derived from an EMBL/GenBank/DDBJ whole genome shotgun (WGS) entry which is preliminary data.</text>
</comment>
<protein>
    <submittedName>
        <fullName evidence="2">Uncharacterized protein</fullName>
    </submittedName>
</protein>
<feature type="transmembrane region" description="Helical" evidence="1">
    <location>
        <begin position="37"/>
        <end position="56"/>
    </location>
</feature>
<dbReference type="Proteomes" id="UP000246005">
    <property type="component" value="Unassembled WGS sequence"/>
</dbReference>
<organism evidence="2 3">
    <name type="scientific">Lentzea atacamensis</name>
    <dbReference type="NCBI Taxonomy" id="531938"/>
    <lineage>
        <taxon>Bacteria</taxon>
        <taxon>Bacillati</taxon>
        <taxon>Actinomycetota</taxon>
        <taxon>Actinomycetes</taxon>
        <taxon>Pseudonocardiales</taxon>
        <taxon>Pseudonocardiaceae</taxon>
        <taxon>Lentzea</taxon>
    </lineage>
</organism>
<dbReference type="RefSeq" id="WP_109630904.1">
    <property type="nucleotide sequence ID" value="NZ_QGHB01000001.1"/>
</dbReference>
<gene>
    <name evidence="2" type="ORF">C8D88_101994</name>
</gene>
<keyword evidence="1" id="KW-0812">Transmembrane</keyword>
<keyword evidence="1" id="KW-1133">Transmembrane helix</keyword>
<keyword evidence="1" id="KW-0472">Membrane</keyword>
<reference evidence="2 3" key="1">
    <citation type="submission" date="2018-05" db="EMBL/GenBank/DDBJ databases">
        <title>Genomic Encyclopedia of Type Strains, Phase IV (KMG-IV): sequencing the most valuable type-strain genomes for metagenomic binning, comparative biology and taxonomic classification.</title>
        <authorList>
            <person name="Goeker M."/>
        </authorList>
    </citation>
    <scope>NUCLEOTIDE SEQUENCE [LARGE SCALE GENOMIC DNA]</scope>
    <source>
        <strain evidence="2 3">DSM 45480</strain>
    </source>
</reference>
<dbReference type="AlphaFoldDB" id="A0A316IEE6"/>
<accession>A0A316IEE6</accession>
<name>A0A316IEE6_9PSEU</name>
<evidence type="ECO:0000256" key="1">
    <source>
        <dbReference type="SAM" id="Phobius"/>
    </source>
</evidence>
<proteinExistence type="predicted"/>
<evidence type="ECO:0000313" key="2">
    <source>
        <dbReference type="EMBL" id="PWK90966.1"/>
    </source>
</evidence>
<dbReference type="EMBL" id="QGHB01000001">
    <property type="protein sequence ID" value="PWK90966.1"/>
    <property type="molecule type" value="Genomic_DNA"/>
</dbReference>
<feature type="transmembrane region" description="Helical" evidence="1">
    <location>
        <begin position="12"/>
        <end position="31"/>
    </location>
</feature>
<evidence type="ECO:0000313" key="3">
    <source>
        <dbReference type="Proteomes" id="UP000246005"/>
    </source>
</evidence>